<organism evidence="2 3">
    <name type="scientific">Corynebacterium bovis</name>
    <dbReference type="NCBI Taxonomy" id="36808"/>
    <lineage>
        <taxon>Bacteria</taxon>
        <taxon>Bacillati</taxon>
        <taxon>Actinomycetota</taxon>
        <taxon>Actinomycetes</taxon>
        <taxon>Mycobacteriales</taxon>
        <taxon>Corynebacteriaceae</taxon>
        <taxon>Corynebacterium</taxon>
    </lineage>
</organism>
<dbReference type="Proteomes" id="UP000278422">
    <property type="component" value="Unassembled WGS sequence"/>
</dbReference>
<reference evidence="2 3" key="1">
    <citation type="submission" date="2018-01" db="EMBL/GenBank/DDBJ databases">
        <title>Twenty Corynebacterium bovis Genomes.</title>
        <authorList>
            <person name="Gulvik C.A."/>
        </authorList>
    </citation>
    <scope>NUCLEOTIDE SEQUENCE [LARGE SCALE GENOMIC DNA]</scope>
    <source>
        <strain evidence="2 3">16-2004</strain>
    </source>
</reference>
<name>A0A426Q237_9CORY</name>
<sequence>MTRGNDPRHDHGPGAGAGGDGYARSPRRPGPDDDPTRVMGGQGTARPATGADDETSVMPRAGADGDPDRTRVLDGDAPAAP</sequence>
<feature type="compositionally biased region" description="Basic and acidic residues" evidence="1">
    <location>
        <begin position="1"/>
        <end position="12"/>
    </location>
</feature>
<evidence type="ECO:0000256" key="1">
    <source>
        <dbReference type="SAM" id="MobiDB-lite"/>
    </source>
</evidence>
<gene>
    <name evidence="2" type="ORF">CXF42_10725</name>
</gene>
<proteinExistence type="predicted"/>
<keyword evidence="3" id="KW-1185">Reference proteome</keyword>
<dbReference type="AlphaFoldDB" id="A0A426Q237"/>
<feature type="region of interest" description="Disordered" evidence="1">
    <location>
        <begin position="1"/>
        <end position="81"/>
    </location>
</feature>
<protein>
    <submittedName>
        <fullName evidence="2">Uncharacterized protein</fullName>
    </submittedName>
</protein>
<dbReference type="RefSeq" id="WP_221624522.1">
    <property type="nucleotide sequence ID" value="NZ_PQNQ01000057.1"/>
</dbReference>
<feature type="non-terminal residue" evidence="2">
    <location>
        <position position="81"/>
    </location>
</feature>
<accession>A0A426Q237</accession>
<evidence type="ECO:0000313" key="3">
    <source>
        <dbReference type="Proteomes" id="UP000278422"/>
    </source>
</evidence>
<comment type="caution">
    <text evidence="2">The sequence shown here is derived from an EMBL/GenBank/DDBJ whole genome shotgun (WGS) entry which is preliminary data.</text>
</comment>
<dbReference type="EMBL" id="PQNQ01000057">
    <property type="protein sequence ID" value="RRQ01536.1"/>
    <property type="molecule type" value="Genomic_DNA"/>
</dbReference>
<evidence type="ECO:0000313" key="2">
    <source>
        <dbReference type="EMBL" id="RRQ01536.1"/>
    </source>
</evidence>